<dbReference type="Pfam" id="PF12472">
    <property type="entry name" value="DUF3693"/>
    <property type="match status" value="1"/>
</dbReference>
<reference evidence="1 2" key="1">
    <citation type="journal article" date="2012" name="J. Bacteriol.">
        <title>Genome Sequence of the Protease-Producing Bacterium Rheinheimera nanhaiensis E407-8T, Isolated from Deep-Sea Sediment of the South China Sea.</title>
        <authorList>
            <person name="Zhang X.-Y."/>
            <person name="Zhang Y.-J."/>
            <person name="Qin Q.-L."/>
            <person name="Xie B.-B."/>
            <person name="Chen X.-L."/>
            <person name="Zhou B.-C."/>
            <person name="Zhang Y.-Z."/>
        </authorList>
    </citation>
    <scope>NUCLEOTIDE SEQUENCE [LARGE SCALE GENOMIC DNA]</scope>
    <source>
        <strain evidence="1 2">E407-8</strain>
    </source>
</reference>
<accession>I1DYP8</accession>
<dbReference type="STRING" id="562729.RNAN_2168"/>
<name>I1DYP8_9GAMM</name>
<protein>
    <submittedName>
        <fullName evidence="1">Bacteriophage f237 ORF10</fullName>
    </submittedName>
</protein>
<sequence length="117" mass="12818">MFSADMLAELKKAKGYSKDAEILEVLPKSTRSIVSEIKSGKRHLTEEQALFIAHECGLNVQWVLVQLAEETAKTEEAKTVWHDLAKKIRRSATAALLAVIVIFGGLNQNSEPSALGV</sequence>
<comment type="caution">
    <text evidence="1">The sequence shown here is derived from an EMBL/GenBank/DDBJ whole genome shotgun (WGS) entry which is preliminary data.</text>
</comment>
<evidence type="ECO:0000313" key="2">
    <source>
        <dbReference type="Proteomes" id="UP000004374"/>
    </source>
</evidence>
<dbReference type="InterPro" id="IPR021096">
    <property type="entry name" value="Vibrio_phage_VSK_Orf152"/>
</dbReference>
<keyword evidence="2" id="KW-1185">Reference proteome</keyword>
<proteinExistence type="predicted"/>
<organism evidence="1 2">
    <name type="scientific">Rheinheimera nanhaiensis E407-8</name>
    <dbReference type="NCBI Taxonomy" id="562729"/>
    <lineage>
        <taxon>Bacteria</taxon>
        <taxon>Pseudomonadati</taxon>
        <taxon>Pseudomonadota</taxon>
        <taxon>Gammaproteobacteria</taxon>
        <taxon>Chromatiales</taxon>
        <taxon>Chromatiaceae</taxon>
        <taxon>Rheinheimera</taxon>
    </lineage>
</organism>
<dbReference type="AlphaFoldDB" id="I1DYP8"/>
<gene>
    <name evidence="1" type="ORF">RNAN_2168</name>
</gene>
<dbReference type="Proteomes" id="UP000004374">
    <property type="component" value="Unassembled WGS sequence"/>
</dbReference>
<dbReference type="OrthoDB" id="7068742at2"/>
<dbReference type="RefSeq" id="WP_008221550.1">
    <property type="nucleotide sequence ID" value="NZ_BAFK01000011.1"/>
</dbReference>
<evidence type="ECO:0000313" key="1">
    <source>
        <dbReference type="EMBL" id="GAB59176.1"/>
    </source>
</evidence>
<dbReference type="EMBL" id="BAFK01000011">
    <property type="protein sequence ID" value="GAB59176.1"/>
    <property type="molecule type" value="Genomic_DNA"/>
</dbReference>